<evidence type="ECO:0000313" key="3">
    <source>
        <dbReference type="Proteomes" id="UP000593892"/>
    </source>
</evidence>
<keyword evidence="3" id="KW-1185">Reference proteome</keyword>
<feature type="domain" description="RNA polymerase sigma-70 ECF-like HTH" evidence="1">
    <location>
        <begin position="8"/>
        <end position="183"/>
    </location>
</feature>
<dbReference type="AlphaFoldDB" id="A0A7S7NV91"/>
<dbReference type="RefSeq" id="WP_194452023.1">
    <property type="nucleotide sequence ID" value="NZ_CP063849.1"/>
</dbReference>
<dbReference type="InterPro" id="IPR036388">
    <property type="entry name" value="WH-like_DNA-bd_sf"/>
</dbReference>
<dbReference type="Gene3D" id="1.10.10.10">
    <property type="entry name" value="Winged helix-like DNA-binding domain superfamily/Winged helix DNA-binding domain"/>
    <property type="match status" value="1"/>
</dbReference>
<dbReference type="InterPro" id="IPR013324">
    <property type="entry name" value="RNA_pol_sigma_r3/r4-like"/>
</dbReference>
<dbReference type="EMBL" id="CP063849">
    <property type="protein sequence ID" value="QOY90358.1"/>
    <property type="molecule type" value="Genomic_DNA"/>
</dbReference>
<gene>
    <name evidence="2" type="ORF">IRI77_10500</name>
</gene>
<dbReference type="Proteomes" id="UP000593892">
    <property type="component" value="Chromosome"/>
</dbReference>
<evidence type="ECO:0000313" key="2">
    <source>
        <dbReference type="EMBL" id="QOY90358.1"/>
    </source>
</evidence>
<name>A0A7S7NV91_PALFE</name>
<dbReference type="KEGG" id="pfer:IRI77_10500"/>
<protein>
    <submittedName>
        <fullName evidence="2">RNA polymerase subunit sigma</fullName>
    </submittedName>
</protein>
<reference evidence="2 3" key="1">
    <citation type="submission" date="2020-10" db="EMBL/GenBank/DDBJ databases">
        <title>Complete genome sequence of Paludibaculum fermentans P105T, a facultatively anaerobic acidobacterium capable of dissimilatory Fe(III) reduction.</title>
        <authorList>
            <person name="Dedysh S.N."/>
            <person name="Beletsky A.V."/>
            <person name="Kulichevskaya I.S."/>
            <person name="Mardanov A.V."/>
            <person name="Ravin N.V."/>
        </authorList>
    </citation>
    <scope>NUCLEOTIDE SEQUENCE [LARGE SCALE GENOMIC DNA]</scope>
    <source>
        <strain evidence="2 3">P105</strain>
    </source>
</reference>
<dbReference type="SUPFAM" id="SSF88659">
    <property type="entry name" value="Sigma3 and sigma4 domains of RNA polymerase sigma factors"/>
    <property type="match status" value="1"/>
</dbReference>
<organism evidence="2 3">
    <name type="scientific">Paludibaculum fermentans</name>
    <dbReference type="NCBI Taxonomy" id="1473598"/>
    <lineage>
        <taxon>Bacteria</taxon>
        <taxon>Pseudomonadati</taxon>
        <taxon>Acidobacteriota</taxon>
        <taxon>Terriglobia</taxon>
        <taxon>Bryobacterales</taxon>
        <taxon>Bryobacteraceae</taxon>
        <taxon>Paludibaculum</taxon>
    </lineage>
</organism>
<dbReference type="InterPro" id="IPR053812">
    <property type="entry name" value="HTH_Sigma70_ECF-like"/>
</dbReference>
<proteinExistence type="predicted"/>
<dbReference type="Pfam" id="PF07638">
    <property type="entry name" value="Sigma70_ECF"/>
    <property type="match status" value="1"/>
</dbReference>
<sequence>MFTDPQNTVSVLMNAFRAGDSEAGAKLTELFYPELKRLAASHLMRERQGHSWQPTILVNELYLELTKIKALRPSAAAYDDDRAAFFALAGLLMRRLLIHHARPLSRKAVKVPLWDEMCANPEGNLLEIEDLLQHLENINPVIRTVVEKKVFEGHTAEEIARQMGCSAVTVNRHWQFARHWMKSKF</sequence>
<accession>A0A7S7NV91</accession>
<evidence type="ECO:0000259" key="1">
    <source>
        <dbReference type="Pfam" id="PF07638"/>
    </source>
</evidence>